<protein>
    <recommendedName>
        <fullName evidence="4">dihydropteroate synthase</fullName>
        <ecNumber evidence="4">2.5.1.15</ecNumber>
    </recommendedName>
</protein>
<evidence type="ECO:0000256" key="8">
    <source>
        <dbReference type="ARBA" id="ARBA00022909"/>
    </source>
</evidence>
<dbReference type="Proteomes" id="UP001215503">
    <property type="component" value="Unassembled WGS sequence"/>
</dbReference>
<dbReference type="GO" id="GO:0004156">
    <property type="term" value="F:dihydropteroate synthase activity"/>
    <property type="evidence" value="ECO:0007669"/>
    <property type="project" value="UniProtKB-EC"/>
</dbReference>
<gene>
    <name evidence="10" type="primary">folP</name>
    <name evidence="10" type="ORF">P2G67_01905</name>
</gene>
<dbReference type="PANTHER" id="PTHR20941:SF1">
    <property type="entry name" value="FOLIC ACID SYNTHESIS PROTEIN FOL1"/>
    <property type="match status" value="1"/>
</dbReference>
<dbReference type="EC" id="2.5.1.15" evidence="4"/>
<keyword evidence="8" id="KW-0289">Folate biosynthesis</keyword>
<dbReference type="InterPro" id="IPR006390">
    <property type="entry name" value="DHP_synth_dom"/>
</dbReference>
<evidence type="ECO:0000259" key="9">
    <source>
        <dbReference type="PROSITE" id="PS50972"/>
    </source>
</evidence>
<comment type="caution">
    <text evidence="10">The sequence shown here is derived from an EMBL/GenBank/DDBJ whole genome shotgun (WGS) entry which is preliminary data.</text>
</comment>
<dbReference type="EMBL" id="JARHUD010000001">
    <property type="protein sequence ID" value="MDF2094726.1"/>
    <property type="molecule type" value="Genomic_DNA"/>
</dbReference>
<dbReference type="NCBIfam" id="TIGR01496">
    <property type="entry name" value="DHPS"/>
    <property type="match status" value="1"/>
</dbReference>
<keyword evidence="11" id="KW-1185">Reference proteome</keyword>
<evidence type="ECO:0000256" key="6">
    <source>
        <dbReference type="ARBA" id="ARBA00022723"/>
    </source>
</evidence>
<evidence type="ECO:0000256" key="7">
    <source>
        <dbReference type="ARBA" id="ARBA00022842"/>
    </source>
</evidence>
<keyword evidence="6" id="KW-0479">Metal-binding</keyword>
<proteinExistence type="predicted"/>
<dbReference type="RefSeq" id="WP_275819459.1">
    <property type="nucleotide sequence ID" value="NZ_JARHUD010000001.1"/>
</dbReference>
<keyword evidence="5 10" id="KW-0808">Transferase</keyword>
<evidence type="ECO:0000313" key="10">
    <source>
        <dbReference type="EMBL" id="MDF2094726.1"/>
    </source>
</evidence>
<dbReference type="Pfam" id="PF00809">
    <property type="entry name" value="Pterin_bind"/>
    <property type="match status" value="1"/>
</dbReference>
<dbReference type="SUPFAM" id="SSF51717">
    <property type="entry name" value="Dihydropteroate synthetase-like"/>
    <property type="match status" value="1"/>
</dbReference>
<dbReference type="PROSITE" id="PS50972">
    <property type="entry name" value="PTERIN_BINDING"/>
    <property type="match status" value="1"/>
</dbReference>
<evidence type="ECO:0000256" key="3">
    <source>
        <dbReference type="ARBA" id="ARBA00004763"/>
    </source>
</evidence>
<comment type="pathway">
    <text evidence="3">Cofactor biosynthesis; tetrahydrofolate biosynthesis; 7,8-dihydrofolate from 2-amino-4-hydroxy-6-hydroxymethyl-7,8-dihydropteridine diphosphate and 4-aminobenzoate: step 1/2.</text>
</comment>
<evidence type="ECO:0000256" key="5">
    <source>
        <dbReference type="ARBA" id="ARBA00022679"/>
    </source>
</evidence>
<evidence type="ECO:0000256" key="2">
    <source>
        <dbReference type="ARBA" id="ARBA00001946"/>
    </source>
</evidence>
<evidence type="ECO:0000256" key="1">
    <source>
        <dbReference type="ARBA" id="ARBA00000012"/>
    </source>
</evidence>
<comment type="catalytic activity">
    <reaction evidence="1">
        <text>(7,8-dihydropterin-6-yl)methyl diphosphate + 4-aminobenzoate = 7,8-dihydropteroate + diphosphate</text>
        <dbReference type="Rhea" id="RHEA:19949"/>
        <dbReference type="ChEBI" id="CHEBI:17836"/>
        <dbReference type="ChEBI" id="CHEBI:17839"/>
        <dbReference type="ChEBI" id="CHEBI:33019"/>
        <dbReference type="ChEBI" id="CHEBI:72950"/>
        <dbReference type="EC" id="2.5.1.15"/>
    </reaction>
</comment>
<sequence length="355" mass="37370">MSEEVYLQPLTPAREIPNGVRLAGGPLRFASALLAHRAAGSVQRRACALDEIPPDRLARFSAVRPPFAGVAMDRPSVMGIVNVTPDSFSDGGDRFDQARAIADGLAMWKAGAAFVDVGGESTRPGSDPPTLDEELARVIPVVRALVDQGVRVSIDTRRAKVMAEAAAAGAAVINDTSALSSDPHALRVAAESGLPVILMHMLGQPRTMQQAPHYDDVALDIYDYLASRVQACLDAGIPLSRVCVDPGIGFGKTVQHNLELVARLALFHGLGCPVLLGASRKSFIGKVSRGEAPKERLPGTLAVTLAGLDRGAQIHRVHDVAETLQAVALWQAVGAVTANHDTLESQILTDSEAGA</sequence>
<feature type="domain" description="Pterin-binding" evidence="9">
    <location>
        <begin position="75"/>
        <end position="328"/>
    </location>
</feature>
<evidence type="ECO:0000256" key="4">
    <source>
        <dbReference type="ARBA" id="ARBA00012458"/>
    </source>
</evidence>
<dbReference type="Gene3D" id="3.20.20.20">
    <property type="entry name" value="Dihydropteroate synthase-like"/>
    <property type="match status" value="1"/>
</dbReference>
<organism evidence="10 11">
    <name type="scientific">Aquibaculum arenosum</name>
    <dbReference type="NCBI Taxonomy" id="3032591"/>
    <lineage>
        <taxon>Bacteria</taxon>
        <taxon>Pseudomonadati</taxon>
        <taxon>Pseudomonadota</taxon>
        <taxon>Alphaproteobacteria</taxon>
        <taxon>Rhodospirillales</taxon>
        <taxon>Rhodovibrionaceae</taxon>
        <taxon>Aquibaculum</taxon>
    </lineage>
</organism>
<dbReference type="InterPro" id="IPR045031">
    <property type="entry name" value="DHP_synth-like"/>
</dbReference>
<dbReference type="PANTHER" id="PTHR20941">
    <property type="entry name" value="FOLATE SYNTHESIS PROTEINS"/>
    <property type="match status" value="1"/>
</dbReference>
<comment type="cofactor">
    <cofactor evidence="2">
        <name>Mg(2+)</name>
        <dbReference type="ChEBI" id="CHEBI:18420"/>
    </cofactor>
</comment>
<dbReference type="PROSITE" id="PS00792">
    <property type="entry name" value="DHPS_1"/>
    <property type="match status" value="1"/>
</dbReference>
<accession>A0ABT5YIG4</accession>
<reference evidence="10 11" key="1">
    <citation type="submission" date="2023-03" db="EMBL/GenBank/DDBJ databases">
        <title>Fodinicurvata sp. CAU 1616 isolated from sea sendiment.</title>
        <authorList>
            <person name="Kim W."/>
        </authorList>
    </citation>
    <scope>NUCLEOTIDE SEQUENCE [LARGE SCALE GENOMIC DNA]</scope>
    <source>
        <strain evidence="10 11">CAU 1616</strain>
    </source>
</reference>
<evidence type="ECO:0000313" key="11">
    <source>
        <dbReference type="Proteomes" id="UP001215503"/>
    </source>
</evidence>
<keyword evidence="7" id="KW-0460">Magnesium</keyword>
<dbReference type="InterPro" id="IPR000489">
    <property type="entry name" value="Pterin-binding_dom"/>
</dbReference>
<dbReference type="InterPro" id="IPR011005">
    <property type="entry name" value="Dihydropteroate_synth-like_sf"/>
</dbReference>
<dbReference type="CDD" id="cd00739">
    <property type="entry name" value="DHPS"/>
    <property type="match status" value="1"/>
</dbReference>
<name>A0ABT5YIG4_9PROT</name>